<dbReference type="EMBL" id="JAPZBS010000002">
    <property type="protein sequence ID" value="KAJ5380216.1"/>
    <property type="molecule type" value="Genomic_DNA"/>
</dbReference>
<dbReference type="PANTHER" id="PTHR33840:SF1">
    <property type="entry name" value="TLE1 PHOSPHOLIPASE DOMAIN-CONTAINING PROTEIN"/>
    <property type="match status" value="1"/>
</dbReference>
<dbReference type="GeneID" id="81434752"/>
<gene>
    <name evidence="2" type="ORF">N7496_002644</name>
</gene>
<dbReference type="AlphaFoldDB" id="A0A9W9VI17"/>
<dbReference type="PANTHER" id="PTHR33840">
    <property type="match status" value="1"/>
</dbReference>
<dbReference type="OrthoDB" id="3057168at2759"/>
<feature type="domain" description="T6SS Phospholipase effector Tle1-like catalytic" evidence="1">
    <location>
        <begin position="16"/>
        <end position="287"/>
    </location>
</feature>
<dbReference type="RefSeq" id="XP_056557787.1">
    <property type="nucleotide sequence ID" value="XM_056695575.1"/>
</dbReference>
<evidence type="ECO:0000313" key="2">
    <source>
        <dbReference type="EMBL" id="KAJ5380216.1"/>
    </source>
</evidence>
<reference evidence="2" key="2">
    <citation type="journal article" date="2023" name="IMA Fungus">
        <title>Comparative genomic study of the Penicillium genus elucidates a diverse pangenome and 15 lateral gene transfer events.</title>
        <authorList>
            <person name="Petersen C."/>
            <person name="Sorensen T."/>
            <person name="Nielsen M.R."/>
            <person name="Sondergaard T.E."/>
            <person name="Sorensen J.L."/>
            <person name="Fitzpatrick D.A."/>
            <person name="Frisvad J.C."/>
            <person name="Nielsen K.L."/>
        </authorList>
    </citation>
    <scope>NUCLEOTIDE SEQUENCE</scope>
    <source>
        <strain evidence="2">IBT 29864</strain>
    </source>
</reference>
<sequence length="465" mass="51390">MLPQSTHLASRLAGYKRIILCADGTWLASDLGDASVPSNVARIARTIAPSGPDSHGNLVQQIVSYHSGLGAGELPFQKAIYGGIGWGLDNEVCQIYDFISNNYVQGDELFFFGFSRGAFTVRSVAGLVSEIGVLSSQHMSHFPEMWKAYRENTGGQPFQKSTWYQQNQGKLRLKNDVRIKVVGVWDTVGALGIPNWPLVDMASKVGINLSKQYAFHNTNVSENVDYAFQALAIDERRLTFPPTLWHRTQDAPAKELQQCWFPGVHQNIGGGAPDREIEDITFAWMVDNLSGMLTFENVIIEELIQQHRAARTERNALGQGADDWGCGYIRSNFAGLQGAFFRGLGKQDRTPGNYSQLPGDDKSAHSTNEYFHPIVRIRKTNFSPGYSPAALAGFVIEGPGGDGGGQTGWRWIKNGISPGLPEYVLHPDKKMTVTHDLDYVTRSSLSRALCPESLLVDLDRHNHVH</sequence>
<comment type="caution">
    <text evidence="2">The sequence shown here is derived from an EMBL/GenBank/DDBJ whole genome shotgun (WGS) entry which is preliminary data.</text>
</comment>
<dbReference type="InterPro" id="IPR018712">
    <property type="entry name" value="Tle1-like_cat"/>
</dbReference>
<dbReference type="Pfam" id="PF09994">
    <property type="entry name" value="T6SS_Tle1-like_cat"/>
    <property type="match status" value="1"/>
</dbReference>
<name>A0A9W9VI17_9EURO</name>
<accession>A0A9W9VI17</accession>
<protein>
    <recommendedName>
        <fullName evidence="1">T6SS Phospholipase effector Tle1-like catalytic domain-containing protein</fullName>
    </recommendedName>
</protein>
<keyword evidence="3" id="KW-1185">Reference proteome</keyword>
<reference evidence="2" key="1">
    <citation type="submission" date="2022-11" db="EMBL/GenBank/DDBJ databases">
        <authorList>
            <person name="Petersen C."/>
        </authorList>
    </citation>
    <scope>NUCLEOTIDE SEQUENCE</scope>
    <source>
        <strain evidence="2">IBT 29864</strain>
    </source>
</reference>
<proteinExistence type="predicted"/>
<evidence type="ECO:0000259" key="1">
    <source>
        <dbReference type="Pfam" id="PF09994"/>
    </source>
</evidence>
<evidence type="ECO:0000313" key="3">
    <source>
        <dbReference type="Proteomes" id="UP001147782"/>
    </source>
</evidence>
<organism evidence="2 3">
    <name type="scientific">Penicillium cataractarum</name>
    <dbReference type="NCBI Taxonomy" id="2100454"/>
    <lineage>
        <taxon>Eukaryota</taxon>
        <taxon>Fungi</taxon>
        <taxon>Dikarya</taxon>
        <taxon>Ascomycota</taxon>
        <taxon>Pezizomycotina</taxon>
        <taxon>Eurotiomycetes</taxon>
        <taxon>Eurotiomycetidae</taxon>
        <taxon>Eurotiales</taxon>
        <taxon>Aspergillaceae</taxon>
        <taxon>Penicillium</taxon>
    </lineage>
</organism>
<dbReference type="Proteomes" id="UP001147782">
    <property type="component" value="Unassembled WGS sequence"/>
</dbReference>